<sequence length="368" mass="42516">MSALLQSPQLASMKLQTSSLREPSLSQKVSVPVPVSVRNEFVENALSLLREFLASIDNNAAAGDFQSATLSLSCLGEPPHQNEIPSSQTSLPPEASPINLVVYKLRSARVARQQRREQRLPGTTSTSSPIPIPKHTYIPEVYQVTPKKPRDLRQEAILRVWDQARLRRWWAWHDRQMELLKEDKLQKQRRRQFLSNLRTHPWMHEEARQDVEEVQRRKQRAQLLSKLRTSPTELSSLSKQPVVSPRTEQEISEALTQRRDSLKKLRARTPTSPKSARFSPITGYSATSRTADDHRRTLVGAHSGDLKERRLRDFWERWAAKETLFEQRNAIRNEMDTVLARPSPAPIPNKQILRLAAKRWWIEEENAY</sequence>
<dbReference type="OrthoDB" id="2149500at2759"/>
<feature type="region of interest" description="Disordered" evidence="1">
    <location>
        <begin position="265"/>
        <end position="289"/>
    </location>
</feature>
<dbReference type="GeneID" id="27683936"/>
<dbReference type="InParanoid" id="A0A0L0HTM4"/>
<reference evidence="2 3" key="1">
    <citation type="submission" date="2009-08" db="EMBL/GenBank/DDBJ databases">
        <title>The Genome Sequence of Spizellomyces punctatus strain DAOM BR117.</title>
        <authorList>
            <consortium name="The Broad Institute Genome Sequencing Platform"/>
            <person name="Russ C."/>
            <person name="Cuomo C."/>
            <person name="Shea T."/>
            <person name="Young S.K."/>
            <person name="Zeng Q."/>
            <person name="Koehrsen M."/>
            <person name="Haas B."/>
            <person name="Borodovsky M."/>
            <person name="Guigo R."/>
            <person name="Alvarado L."/>
            <person name="Berlin A."/>
            <person name="Bochicchio J."/>
            <person name="Borenstein D."/>
            <person name="Chapman S."/>
            <person name="Chen Z."/>
            <person name="Engels R."/>
            <person name="Freedman E."/>
            <person name="Gellesch M."/>
            <person name="Goldberg J."/>
            <person name="Griggs A."/>
            <person name="Gujja S."/>
            <person name="Heiman D."/>
            <person name="Hepburn T."/>
            <person name="Howarth C."/>
            <person name="Jen D."/>
            <person name="Larson L."/>
            <person name="Lewis B."/>
            <person name="Mehta T."/>
            <person name="Park D."/>
            <person name="Pearson M."/>
            <person name="Roberts A."/>
            <person name="Saif S."/>
            <person name="Shenoy N."/>
            <person name="Sisk P."/>
            <person name="Stolte C."/>
            <person name="Sykes S."/>
            <person name="Thomson T."/>
            <person name="Walk T."/>
            <person name="White J."/>
            <person name="Yandava C."/>
            <person name="Burger G."/>
            <person name="Gray M.W."/>
            <person name="Holland P.W.H."/>
            <person name="King N."/>
            <person name="Lang F.B.F."/>
            <person name="Roger A.J."/>
            <person name="Ruiz-Trillo I."/>
            <person name="Lander E."/>
            <person name="Nusbaum C."/>
        </authorList>
    </citation>
    <scope>NUCLEOTIDE SEQUENCE [LARGE SCALE GENOMIC DNA]</scope>
    <source>
        <strain evidence="2 3">DAOM BR117</strain>
    </source>
</reference>
<organism evidence="2 3">
    <name type="scientific">Spizellomyces punctatus (strain DAOM BR117)</name>
    <dbReference type="NCBI Taxonomy" id="645134"/>
    <lineage>
        <taxon>Eukaryota</taxon>
        <taxon>Fungi</taxon>
        <taxon>Fungi incertae sedis</taxon>
        <taxon>Chytridiomycota</taxon>
        <taxon>Chytridiomycota incertae sedis</taxon>
        <taxon>Chytridiomycetes</taxon>
        <taxon>Spizellomycetales</taxon>
        <taxon>Spizellomycetaceae</taxon>
        <taxon>Spizellomyces</taxon>
    </lineage>
</organism>
<gene>
    <name evidence="2" type="ORF">SPPG_00191</name>
</gene>
<feature type="compositionally biased region" description="Polar residues" evidence="1">
    <location>
        <begin position="227"/>
        <end position="241"/>
    </location>
</feature>
<proteinExistence type="predicted"/>
<dbReference type="RefSeq" id="XP_016612502.1">
    <property type="nucleotide sequence ID" value="XM_016748523.1"/>
</dbReference>
<dbReference type="Proteomes" id="UP000053201">
    <property type="component" value="Unassembled WGS sequence"/>
</dbReference>
<dbReference type="AlphaFoldDB" id="A0A0L0HTM4"/>
<dbReference type="VEuPathDB" id="FungiDB:SPPG_00191"/>
<evidence type="ECO:0000313" key="3">
    <source>
        <dbReference type="Proteomes" id="UP000053201"/>
    </source>
</evidence>
<accession>A0A0L0HTM4</accession>
<protein>
    <submittedName>
        <fullName evidence="2">Uncharacterized protein</fullName>
    </submittedName>
</protein>
<dbReference type="EMBL" id="KQ257450">
    <property type="protein sequence ID" value="KND04463.1"/>
    <property type="molecule type" value="Genomic_DNA"/>
</dbReference>
<name>A0A0L0HTM4_SPIPD</name>
<keyword evidence="3" id="KW-1185">Reference proteome</keyword>
<feature type="region of interest" description="Disordered" evidence="1">
    <location>
        <begin position="225"/>
        <end position="250"/>
    </location>
</feature>
<feature type="region of interest" description="Disordered" evidence="1">
    <location>
        <begin position="112"/>
        <end position="132"/>
    </location>
</feature>
<evidence type="ECO:0000313" key="2">
    <source>
        <dbReference type="EMBL" id="KND04463.1"/>
    </source>
</evidence>
<evidence type="ECO:0000256" key="1">
    <source>
        <dbReference type="SAM" id="MobiDB-lite"/>
    </source>
</evidence>